<evidence type="ECO:0000313" key="5">
    <source>
        <dbReference type="Proteomes" id="UP000053144"/>
    </source>
</evidence>
<dbReference type="OMA" id="LEWHFTE"/>
<dbReference type="Proteomes" id="UP000053144">
    <property type="component" value="Chromosome 8"/>
</dbReference>
<evidence type="ECO:0000256" key="3">
    <source>
        <dbReference type="SAM" id="SignalP"/>
    </source>
</evidence>
<dbReference type="PANTHER" id="PTHR43272">
    <property type="entry name" value="LONG-CHAIN-FATTY-ACID--COA LIGASE"/>
    <property type="match status" value="1"/>
</dbReference>
<keyword evidence="3" id="KW-0732">Signal</keyword>
<organism evidence="4 5">
    <name type="scientific">Phaseolus angularis</name>
    <name type="common">Azuki bean</name>
    <name type="synonym">Vigna angularis</name>
    <dbReference type="NCBI Taxonomy" id="3914"/>
    <lineage>
        <taxon>Eukaryota</taxon>
        <taxon>Viridiplantae</taxon>
        <taxon>Streptophyta</taxon>
        <taxon>Embryophyta</taxon>
        <taxon>Tracheophyta</taxon>
        <taxon>Spermatophyta</taxon>
        <taxon>Magnoliopsida</taxon>
        <taxon>eudicotyledons</taxon>
        <taxon>Gunneridae</taxon>
        <taxon>Pentapetalae</taxon>
        <taxon>rosids</taxon>
        <taxon>fabids</taxon>
        <taxon>Fabales</taxon>
        <taxon>Fabaceae</taxon>
        <taxon>Papilionoideae</taxon>
        <taxon>50 kb inversion clade</taxon>
        <taxon>NPAAA clade</taxon>
        <taxon>indigoferoid/millettioid clade</taxon>
        <taxon>Phaseoleae</taxon>
        <taxon>Vigna</taxon>
    </lineage>
</organism>
<dbReference type="GO" id="GO:0005524">
    <property type="term" value="F:ATP binding"/>
    <property type="evidence" value="ECO:0007669"/>
    <property type="project" value="UniProtKB-KW"/>
</dbReference>
<keyword evidence="1" id="KW-0547">Nucleotide-binding</keyword>
<dbReference type="Gramene" id="KOM49729">
    <property type="protein sequence ID" value="KOM49729"/>
    <property type="gene ID" value="LR48_Vigan08g055600"/>
</dbReference>
<dbReference type="PANTHER" id="PTHR43272:SF33">
    <property type="entry name" value="AMP-BINDING DOMAIN-CONTAINING PROTEIN-RELATED"/>
    <property type="match status" value="1"/>
</dbReference>
<dbReference type="EMBL" id="CM003378">
    <property type="protein sequence ID" value="KOM49729.1"/>
    <property type="molecule type" value="Genomic_DNA"/>
</dbReference>
<dbReference type="GO" id="GO:0016020">
    <property type="term" value="C:membrane"/>
    <property type="evidence" value="ECO:0007669"/>
    <property type="project" value="TreeGrafter"/>
</dbReference>
<feature type="signal peptide" evidence="3">
    <location>
        <begin position="1"/>
        <end position="15"/>
    </location>
</feature>
<evidence type="ECO:0000313" key="4">
    <source>
        <dbReference type="EMBL" id="KOM49729.1"/>
    </source>
</evidence>
<protein>
    <submittedName>
        <fullName evidence="4">Uncharacterized protein</fullName>
    </submittedName>
</protein>
<gene>
    <name evidence="4" type="ORF">LR48_Vigan08g055600</name>
</gene>
<dbReference type="GO" id="GO:0004467">
    <property type="term" value="F:long-chain fatty acid-CoA ligase activity"/>
    <property type="evidence" value="ECO:0007669"/>
    <property type="project" value="TreeGrafter"/>
</dbReference>
<sequence length="96" mass="11102">MSAEALLCLVPRVLFFVSEIKLVEVPETNYTSDDQPNPRGEICVRGPIVFRGYHKYETQTREVIDEDGWLHTGDIGTWLPGGRLKIIDRLEWHFTE</sequence>
<evidence type="ECO:0000256" key="1">
    <source>
        <dbReference type="ARBA" id="ARBA00022741"/>
    </source>
</evidence>
<accession>A0A0L9V4R9</accession>
<proteinExistence type="predicted"/>
<feature type="chain" id="PRO_5012068206" evidence="3">
    <location>
        <begin position="16"/>
        <end position="96"/>
    </location>
</feature>
<reference evidence="5" key="1">
    <citation type="journal article" date="2015" name="Proc. Natl. Acad. Sci. U.S.A.">
        <title>Genome sequencing of adzuki bean (Vigna angularis) provides insight into high starch and low fat accumulation and domestication.</title>
        <authorList>
            <person name="Yang K."/>
            <person name="Tian Z."/>
            <person name="Chen C."/>
            <person name="Luo L."/>
            <person name="Zhao B."/>
            <person name="Wang Z."/>
            <person name="Yu L."/>
            <person name="Li Y."/>
            <person name="Sun Y."/>
            <person name="Li W."/>
            <person name="Chen Y."/>
            <person name="Li Y."/>
            <person name="Zhang Y."/>
            <person name="Ai D."/>
            <person name="Zhao J."/>
            <person name="Shang C."/>
            <person name="Ma Y."/>
            <person name="Wu B."/>
            <person name="Wang M."/>
            <person name="Gao L."/>
            <person name="Sun D."/>
            <person name="Zhang P."/>
            <person name="Guo F."/>
            <person name="Wang W."/>
            <person name="Li Y."/>
            <person name="Wang J."/>
            <person name="Varshney R.K."/>
            <person name="Wang J."/>
            <person name="Ling H.Q."/>
            <person name="Wan P."/>
        </authorList>
    </citation>
    <scope>NUCLEOTIDE SEQUENCE</scope>
    <source>
        <strain evidence="5">cv. Jingnong 6</strain>
    </source>
</reference>
<dbReference type="Gene3D" id="2.30.38.10">
    <property type="entry name" value="Luciferase, Domain 3"/>
    <property type="match status" value="1"/>
</dbReference>
<dbReference type="AlphaFoldDB" id="A0A0L9V4R9"/>
<dbReference type="SUPFAM" id="SSF56801">
    <property type="entry name" value="Acetyl-CoA synthetase-like"/>
    <property type="match status" value="1"/>
</dbReference>
<name>A0A0L9V4R9_PHAAN</name>
<dbReference type="GO" id="GO:0005783">
    <property type="term" value="C:endoplasmic reticulum"/>
    <property type="evidence" value="ECO:0007669"/>
    <property type="project" value="TreeGrafter"/>
</dbReference>
<keyword evidence="2" id="KW-0067">ATP-binding</keyword>
<dbReference type="STRING" id="3914.A0A0L9V4R9"/>
<evidence type="ECO:0000256" key="2">
    <source>
        <dbReference type="ARBA" id="ARBA00022840"/>
    </source>
</evidence>